<dbReference type="Gene3D" id="2.40.50.100">
    <property type="match status" value="1"/>
</dbReference>
<accession>Q02C06</accession>
<dbReference type="SUPFAM" id="SSF51230">
    <property type="entry name" value="Single hybrid motif"/>
    <property type="match status" value="1"/>
</dbReference>
<dbReference type="EMBL" id="CP000473">
    <property type="protein sequence ID" value="ABJ81410.1"/>
    <property type="molecule type" value="Genomic_DNA"/>
</dbReference>
<dbReference type="AlphaFoldDB" id="Q02C06"/>
<proteinExistence type="predicted"/>
<evidence type="ECO:0000256" key="1">
    <source>
        <dbReference type="SAM" id="Phobius"/>
    </source>
</evidence>
<keyword evidence="1" id="KW-0472">Membrane</keyword>
<dbReference type="STRING" id="234267.Acid_0398"/>
<dbReference type="CDD" id="cd06848">
    <property type="entry name" value="GCS_H"/>
    <property type="match status" value="1"/>
</dbReference>
<dbReference type="eggNOG" id="COG0509">
    <property type="taxonomic scope" value="Bacteria"/>
</dbReference>
<evidence type="ECO:0000313" key="2">
    <source>
        <dbReference type="EMBL" id="ABJ81410.1"/>
    </source>
</evidence>
<reference evidence="2" key="1">
    <citation type="submission" date="2006-10" db="EMBL/GenBank/DDBJ databases">
        <title>Complete sequence of Solibacter usitatus Ellin6076.</title>
        <authorList>
            <consortium name="US DOE Joint Genome Institute"/>
            <person name="Copeland A."/>
            <person name="Lucas S."/>
            <person name="Lapidus A."/>
            <person name="Barry K."/>
            <person name="Detter J.C."/>
            <person name="Glavina del Rio T."/>
            <person name="Hammon N."/>
            <person name="Israni S."/>
            <person name="Dalin E."/>
            <person name="Tice H."/>
            <person name="Pitluck S."/>
            <person name="Thompson L.S."/>
            <person name="Brettin T."/>
            <person name="Bruce D."/>
            <person name="Han C."/>
            <person name="Tapia R."/>
            <person name="Gilna P."/>
            <person name="Schmutz J."/>
            <person name="Larimer F."/>
            <person name="Land M."/>
            <person name="Hauser L."/>
            <person name="Kyrpides N."/>
            <person name="Mikhailova N."/>
            <person name="Janssen P.H."/>
            <person name="Kuske C.R."/>
            <person name="Richardson P."/>
        </authorList>
    </citation>
    <scope>NUCLEOTIDE SEQUENCE</scope>
    <source>
        <strain evidence="2">Ellin6076</strain>
    </source>
</reference>
<dbReference type="InParanoid" id="Q02C06"/>
<dbReference type="HOGENOM" id="CLU_914393_0_0_0"/>
<keyword evidence="1" id="KW-0812">Transmembrane</keyword>
<protein>
    <submittedName>
        <fullName evidence="2">Glycine cleavage system H protein</fullName>
    </submittedName>
</protein>
<dbReference type="KEGG" id="sus:Acid_0398"/>
<name>Q02C06_SOLUE</name>
<dbReference type="InterPro" id="IPR011053">
    <property type="entry name" value="Single_hybrid_motif"/>
</dbReference>
<sequence>MFPWNYGFHWGVATYIFLGAFYTVLVVVATTLLGALVRARRDLRGQAAETIRWHSDFHDLAAADRTCRHVLTGEFKQRECPNAFDCRECTTHARLIELHPPAPAAAADADIFGMSFPTDRFYHRGHTWAHPEPDGTITIGLDDLGTRLLGTPDAVILPEPGTQVQANGTAFRVRRREADVRILSPVDGEVVELGGAGHGYILRVKPLAGHADMRHLLCGAEVKPWLMREMERLQLALTMEGASAPSLADGGVPVRDIASAYPQTDWDAVCGEMFLEP</sequence>
<dbReference type="OrthoDB" id="9796712at2"/>
<keyword evidence="1" id="KW-1133">Transmembrane helix</keyword>
<gene>
    <name evidence="2" type="ordered locus">Acid_0398</name>
</gene>
<feature type="transmembrane region" description="Helical" evidence="1">
    <location>
        <begin position="12"/>
        <end position="37"/>
    </location>
</feature>
<dbReference type="InterPro" id="IPR033753">
    <property type="entry name" value="GCV_H/Fam206"/>
</dbReference>
<dbReference type="Pfam" id="PF01597">
    <property type="entry name" value="GCV_H"/>
    <property type="match status" value="1"/>
</dbReference>
<organism evidence="2">
    <name type="scientific">Solibacter usitatus (strain Ellin6076)</name>
    <dbReference type="NCBI Taxonomy" id="234267"/>
    <lineage>
        <taxon>Bacteria</taxon>
        <taxon>Pseudomonadati</taxon>
        <taxon>Acidobacteriota</taxon>
        <taxon>Terriglobia</taxon>
        <taxon>Bryobacterales</taxon>
        <taxon>Solibacteraceae</taxon>
        <taxon>Candidatus Solibacter</taxon>
    </lineage>
</organism>